<sequence length="302" mass="32553">MQAFTPLTAFNGRLPLSTAYVYTKQEIYGFLNAVVANPGNYGVPDANRQHLAMLRDNIVALGVPDGALYIRDTPRQQLLRQQGVVALSPTNAIPWVAKQERYFLMFDLLGVFLSLCGPAPANATARNYHLPLVAVYARWCGTLAASKGKTPTVAQITWGVVGGATHSFLGASAQGYDNGGNWPNLVKQTRFNYVNGGGLLHPPWGAFNDSPKIHADGAAGTHFGNCGETYPFLYILTQNSTFTRGNAQGIAVKVAKCTPRTPQTPYDAAFGSTLWDTARMHPCDNCAELINTNGGTLANFQL</sequence>
<comment type="caution">
    <text evidence="1">The sequence shown here is derived from an EMBL/GenBank/DDBJ whole genome shotgun (WGS) entry which is preliminary data.</text>
</comment>
<name>A0A5J5ESY3_9PEZI</name>
<reference evidence="1 2" key="1">
    <citation type="submission" date="2019-09" db="EMBL/GenBank/DDBJ databases">
        <title>Draft genome of the ectomycorrhizal ascomycete Sphaerosporella brunnea.</title>
        <authorList>
            <consortium name="DOE Joint Genome Institute"/>
            <person name="Benucci G.M."/>
            <person name="Marozzi G."/>
            <person name="Antonielli L."/>
            <person name="Sanchez S."/>
            <person name="Marco P."/>
            <person name="Wang X."/>
            <person name="Falini L.B."/>
            <person name="Barry K."/>
            <person name="Haridas S."/>
            <person name="Lipzen A."/>
            <person name="Labutti K."/>
            <person name="Grigoriev I.V."/>
            <person name="Murat C."/>
            <person name="Martin F."/>
            <person name="Albertini E."/>
            <person name="Donnini D."/>
            <person name="Bonito G."/>
        </authorList>
    </citation>
    <scope>NUCLEOTIDE SEQUENCE [LARGE SCALE GENOMIC DNA]</scope>
    <source>
        <strain evidence="1 2">Sb_GMNB300</strain>
    </source>
</reference>
<organism evidence="1 2">
    <name type="scientific">Sphaerosporella brunnea</name>
    <dbReference type="NCBI Taxonomy" id="1250544"/>
    <lineage>
        <taxon>Eukaryota</taxon>
        <taxon>Fungi</taxon>
        <taxon>Dikarya</taxon>
        <taxon>Ascomycota</taxon>
        <taxon>Pezizomycotina</taxon>
        <taxon>Pezizomycetes</taxon>
        <taxon>Pezizales</taxon>
        <taxon>Pyronemataceae</taxon>
        <taxon>Sphaerosporella</taxon>
    </lineage>
</organism>
<dbReference type="Proteomes" id="UP000326924">
    <property type="component" value="Unassembled WGS sequence"/>
</dbReference>
<gene>
    <name evidence="1" type="ORF">FN846DRAFT_954927</name>
</gene>
<evidence type="ECO:0000313" key="2">
    <source>
        <dbReference type="Proteomes" id="UP000326924"/>
    </source>
</evidence>
<dbReference type="OrthoDB" id="5350472at2759"/>
<accession>A0A5J5ESY3</accession>
<proteinExistence type="predicted"/>
<keyword evidence="2" id="KW-1185">Reference proteome</keyword>
<feature type="non-terminal residue" evidence="1">
    <location>
        <position position="302"/>
    </location>
</feature>
<dbReference type="InParanoid" id="A0A5J5ESY3"/>
<protein>
    <submittedName>
        <fullName evidence="1">Uncharacterized protein</fullName>
    </submittedName>
</protein>
<dbReference type="EMBL" id="VXIS01000125">
    <property type="protein sequence ID" value="KAA8902915.1"/>
    <property type="molecule type" value="Genomic_DNA"/>
</dbReference>
<dbReference type="AlphaFoldDB" id="A0A5J5ESY3"/>
<evidence type="ECO:0000313" key="1">
    <source>
        <dbReference type="EMBL" id="KAA8902915.1"/>
    </source>
</evidence>